<dbReference type="AlphaFoldDB" id="A0A5A7U640"/>
<accession>A0A5A7U640</accession>
<dbReference type="EMBL" id="SSTE01011267">
    <property type="protein sequence ID" value="KAA0051353.1"/>
    <property type="molecule type" value="Genomic_DNA"/>
</dbReference>
<organism evidence="1 2">
    <name type="scientific">Cucumis melo var. makuwa</name>
    <name type="common">Oriental melon</name>
    <dbReference type="NCBI Taxonomy" id="1194695"/>
    <lineage>
        <taxon>Eukaryota</taxon>
        <taxon>Viridiplantae</taxon>
        <taxon>Streptophyta</taxon>
        <taxon>Embryophyta</taxon>
        <taxon>Tracheophyta</taxon>
        <taxon>Spermatophyta</taxon>
        <taxon>Magnoliopsida</taxon>
        <taxon>eudicotyledons</taxon>
        <taxon>Gunneridae</taxon>
        <taxon>Pentapetalae</taxon>
        <taxon>rosids</taxon>
        <taxon>fabids</taxon>
        <taxon>Cucurbitales</taxon>
        <taxon>Cucurbitaceae</taxon>
        <taxon>Benincaseae</taxon>
        <taxon>Cucumis</taxon>
    </lineage>
</organism>
<protein>
    <submittedName>
        <fullName evidence="1">Uncharacterized protein</fullName>
    </submittedName>
</protein>
<dbReference type="Proteomes" id="UP000321393">
    <property type="component" value="Unassembled WGS sequence"/>
</dbReference>
<proteinExistence type="predicted"/>
<evidence type="ECO:0000313" key="2">
    <source>
        <dbReference type="Proteomes" id="UP000321393"/>
    </source>
</evidence>
<comment type="caution">
    <text evidence="1">The sequence shown here is derived from an EMBL/GenBank/DDBJ whole genome shotgun (WGS) entry which is preliminary data.</text>
</comment>
<reference evidence="1 2" key="1">
    <citation type="submission" date="2019-08" db="EMBL/GenBank/DDBJ databases">
        <title>Draft genome sequences of two oriental melons (Cucumis melo L. var makuwa).</title>
        <authorList>
            <person name="Kwon S.-Y."/>
        </authorList>
    </citation>
    <scope>NUCLEOTIDE SEQUENCE [LARGE SCALE GENOMIC DNA]</scope>
    <source>
        <strain evidence="2">cv. SW 3</strain>
        <tissue evidence="1">Leaf</tissue>
    </source>
</reference>
<evidence type="ECO:0000313" key="1">
    <source>
        <dbReference type="EMBL" id="KAA0051353.1"/>
    </source>
</evidence>
<name>A0A5A7U640_CUCMM</name>
<gene>
    <name evidence="1" type="ORF">E6C27_scaffold55G00760</name>
</gene>
<sequence length="120" mass="13455">MVCENARRYSEKLLQPDKDYAGFNGQLAKSGTIMVLVVVDGEEEVTMEWIGMGNSIQDLKHADEIGCVGYGGAHTTNARLHNTENVAYVKNGPYSNTYNWGWRDHLNFSWRGQGQNSQGR</sequence>